<dbReference type="EMBL" id="VAUV01000003">
    <property type="protein sequence ID" value="TLD72108.1"/>
    <property type="molecule type" value="Genomic_DNA"/>
</dbReference>
<accession>A0A5R8KIG5</accession>
<dbReference type="OrthoDB" id="200255at2"/>
<organism evidence="3 4">
    <name type="scientific">Phragmitibacter flavus</name>
    <dbReference type="NCBI Taxonomy" id="2576071"/>
    <lineage>
        <taxon>Bacteria</taxon>
        <taxon>Pseudomonadati</taxon>
        <taxon>Verrucomicrobiota</taxon>
        <taxon>Verrucomicrobiia</taxon>
        <taxon>Verrucomicrobiales</taxon>
        <taxon>Verrucomicrobiaceae</taxon>
        <taxon>Phragmitibacter</taxon>
    </lineage>
</organism>
<feature type="transmembrane region" description="Helical" evidence="1">
    <location>
        <begin position="58"/>
        <end position="81"/>
    </location>
</feature>
<gene>
    <name evidence="3" type="ORF">FEM03_05110</name>
</gene>
<dbReference type="Proteomes" id="UP000306196">
    <property type="component" value="Unassembled WGS sequence"/>
</dbReference>
<dbReference type="RefSeq" id="WP_138085112.1">
    <property type="nucleotide sequence ID" value="NZ_VAUV01000003.1"/>
</dbReference>
<dbReference type="AlphaFoldDB" id="A0A5R8KIG5"/>
<evidence type="ECO:0008006" key="5">
    <source>
        <dbReference type="Google" id="ProtNLM"/>
    </source>
</evidence>
<evidence type="ECO:0000313" key="3">
    <source>
        <dbReference type="EMBL" id="TLD72108.1"/>
    </source>
</evidence>
<comment type="caution">
    <text evidence="3">The sequence shown here is derived from an EMBL/GenBank/DDBJ whole genome shotgun (WGS) entry which is preliminary data.</text>
</comment>
<keyword evidence="2" id="KW-0732">Signal</keyword>
<keyword evidence="1" id="KW-1133">Transmembrane helix</keyword>
<keyword evidence="1" id="KW-0812">Transmembrane</keyword>
<sequence length="208" mass="23446">MKSRFSCWWLMILLMMTGGMSFALAQMPMGPGSGQPKEEEYPHPELITELPPIKEPMVWWMVVLLILGGLVLVGLLLWVLFKERAPRPVKKPEALRTALAKMEKLKAEMDELEPGEVAHRVSMILREFQELKYEVPAPYRTSEELYGEGAKQTSLEVRSRFGPLAEVHDRLAFAPQLSAREDVKELVESAIVALEAKVPPPVPVLTES</sequence>
<evidence type="ECO:0000256" key="2">
    <source>
        <dbReference type="SAM" id="SignalP"/>
    </source>
</evidence>
<evidence type="ECO:0000313" key="4">
    <source>
        <dbReference type="Proteomes" id="UP000306196"/>
    </source>
</evidence>
<proteinExistence type="predicted"/>
<evidence type="ECO:0000256" key="1">
    <source>
        <dbReference type="SAM" id="Phobius"/>
    </source>
</evidence>
<feature type="signal peptide" evidence="2">
    <location>
        <begin position="1"/>
        <end position="25"/>
    </location>
</feature>
<reference evidence="3 4" key="1">
    <citation type="submission" date="2019-05" db="EMBL/GenBank/DDBJ databases">
        <title>Verrucobacter flavum gen. nov., sp. nov. a new member of the family Verrucomicrobiaceae.</title>
        <authorList>
            <person name="Szuroczki S."/>
            <person name="Abbaszade G."/>
            <person name="Szabo A."/>
            <person name="Felfoldi T."/>
            <person name="Schumann P."/>
            <person name="Boka K."/>
            <person name="Keki Z."/>
            <person name="Toumi M."/>
            <person name="Toth E."/>
        </authorList>
    </citation>
    <scope>NUCLEOTIDE SEQUENCE [LARGE SCALE GENOMIC DNA]</scope>
    <source>
        <strain evidence="3 4">MG-N-17</strain>
    </source>
</reference>
<keyword evidence="4" id="KW-1185">Reference proteome</keyword>
<name>A0A5R8KIG5_9BACT</name>
<keyword evidence="1" id="KW-0472">Membrane</keyword>
<feature type="chain" id="PRO_5024419039" description="DUF4381 domain-containing protein" evidence="2">
    <location>
        <begin position="26"/>
        <end position="208"/>
    </location>
</feature>
<protein>
    <recommendedName>
        <fullName evidence="5">DUF4381 domain-containing protein</fullName>
    </recommendedName>
</protein>